<sequence>MKTIKVLPLSIAMISAAASGLVTADDDFSFTGYGRYGMAYEGGDSTFVSPDGAYNGSSSMGRLGNEAYGGEIQFNKFFTNDAGAKWQLAVMAEDWVDDNTFHIKKFYASGTNIFETQPNMTVWGGRNFNQRPQQGLNDYAWMTHDGQGAGFQNMQLGDLNLDMAVVGEADGRGDSGYYAVTTKLAGIEAGPAMVDLYANYGFQNEEVVTDTFNAFQLGSQVKVDFGTFTLRYSVNSDNTVLYSWSDGLKEDTTNIYVSYEGGNTINEKFAVDYLLAYHNRNDDNDDSNTRANYNGIVRPMFQWDDVNSTWLEAGYDLIDYYDADATNSAWKLTASQNIAINSGSGARPMLRFYATIGGEENETSSDEDIMTLGAMFEAWW</sequence>
<comment type="subcellular location">
    <subcellularLocation>
        <location evidence="1">Cell outer membrane</location>
        <topology evidence="1">Multi-pass membrane protein</topology>
    </subcellularLocation>
</comment>
<comment type="similarity">
    <text evidence="2">Belongs to the porin LamB (TC 1.B.3) family.</text>
</comment>
<evidence type="ECO:0000256" key="1">
    <source>
        <dbReference type="ARBA" id="ARBA00004571"/>
    </source>
</evidence>
<evidence type="ECO:0000256" key="2">
    <source>
        <dbReference type="ARBA" id="ARBA00007055"/>
    </source>
</evidence>
<evidence type="ECO:0000256" key="10">
    <source>
        <dbReference type="SAM" id="SignalP"/>
    </source>
</evidence>
<keyword evidence="10" id="KW-0732">Signal</keyword>
<dbReference type="InterPro" id="IPR003192">
    <property type="entry name" value="Porin_LamB"/>
</dbReference>
<keyword evidence="9" id="KW-0998">Cell outer membrane</keyword>
<dbReference type="RefSeq" id="WP_132701207.1">
    <property type="nucleotide sequence ID" value="NZ_SLZR01000005.1"/>
</dbReference>
<gene>
    <name evidence="11" type="ORF">BCF53_105182</name>
</gene>
<feature type="chain" id="PRO_5020995305" evidence="10">
    <location>
        <begin position="25"/>
        <end position="380"/>
    </location>
</feature>
<evidence type="ECO:0000256" key="9">
    <source>
        <dbReference type="ARBA" id="ARBA00023237"/>
    </source>
</evidence>
<reference evidence="11 12" key="1">
    <citation type="submission" date="2019-03" db="EMBL/GenBank/DDBJ databases">
        <title>Genomic Encyclopedia of Archaeal and Bacterial Type Strains, Phase II (KMG-II): from individual species to whole genera.</title>
        <authorList>
            <person name="Goeker M."/>
        </authorList>
    </citation>
    <scope>NUCLEOTIDE SEQUENCE [LARGE SCALE GENOMIC DNA]</scope>
    <source>
        <strain evidence="11 12">DSM 15388</strain>
    </source>
</reference>
<dbReference type="PANTHER" id="PTHR38762">
    <property type="entry name" value="CRYPTIC OUTER MEMBRANE PORIN BGLH-RELATED"/>
    <property type="match status" value="1"/>
</dbReference>
<name>A0A4R3I6M1_9GAMM</name>
<keyword evidence="8" id="KW-0472">Membrane</keyword>
<dbReference type="Proteomes" id="UP000295793">
    <property type="component" value="Unassembled WGS sequence"/>
</dbReference>
<comment type="caution">
    <text evidence="11">The sequence shown here is derived from an EMBL/GenBank/DDBJ whole genome shotgun (WGS) entry which is preliminary data.</text>
</comment>
<keyword evidence="7" id="KW-0626">Porin</keyword>
<evidence type="ECO:0000256" key="8">
    <source>
        <dbReference type="ARBA" id="ARBA00023136"/>
    </source>
</evidence>
<keyword evidence="5" id="KW-0812">Transmembrane</keyword>
<dbReference type="SUPFAM" id="SSF56935">
    <property type="entry name" value="Porins"/>
    <property type="match status" value="1"/>
</dbReference>
<evidence type="ECO:0000256" key="4">
    <source>
        <dbReference type="ARBA" id="ARBA00022452"/>
    </source>
</evidence>
<keyword evidence="12" id="KW-1185">Reference proteome</keyword>
<dbReference type="GO" id="GO:0015144">
    <property type="term" value="F:carbohydrate transmembrane transporter activity"/>
    <property type="evidence" value="ECO:0007669"/>
    <property type="project" value="TreeGrafter"/>
</dbReference>
<dbReference type="InterPro" id="IPR050286">
    <property type="entry name" value="G_neg_Bact_CarbUptk_Porin"/>
</dbReference>
<evidence type="ECO:0000256" key="5">
    <source>
        <dbReference type="ARBA" id="ARBA00022692"/>
    </source>
</evidence>
<dbReference type="InterPro" id="IPR036998">
    <property type="entry name" value="Porin_LamB_sf"/>
</dbReference>
<dbReference type="Gene3D" id="2.40.170.10">
    <property type="entry name" value="Porin, LamB type"/>
    <property type="match status" value="1"/>
</dbReference>
<dbReference type="GO" id="GO:0015288">
    <property type="term" value="F:porin activity"/>
    <property type="evidence" value="ECO:0007669"/>
    <property type="project" value="UniProtKB-KW"/>
</dbReference>
<dbReference type="GO" id="GO:0009279">
    <property type="term" value="C:cell outer membrane"/>
    <property type="evidence" value="ECO:0007669"/>
    <property type="project" value="UniProtKB-SubCell"/>
</dbReference>
<dbReference type="EMBL" id="SLZR01000005">
    <property type="protein sequence ID" value="TCS41754.1"/>
    <property type="molecule type" value="Genomic_DNA"/>
</dbReference>
<accession>A0A4R3I6M1</accession>
<evidence type="ECO:0000313" key="11">
    <source>
        <dbReference type="EMBL" id="TCS41754.1"/>
    </source>
</evidence>
<dbReference type="OrthoDB" id="106611at2"/>
<keyword evidence="4" id="KW-1134">Transmembrane beta strand</keyword>
<dbReference type="GO" id="GO:0006811">
    <property type="term" value="P:monoatomic ion transport"/>
    <property type="evidence" value="ECO:0007669"/>
    <property type="project" value="UniProtKB-KW"/>
</dbReference>
<evidence type="ECO:0000256" key="3">
    <source>
        <dbReference type="ARBA" id="ARBA00022448"/>
    </source>
</evidence>
<organism evidence="11 12">
    <name type="scientific">Reinekea marinisedimentorum</name>
    <dbReference type="NCBI Taxonomy" id="230495"/>
    <lineage>
        <taxon>Bacteria</taxon>
        <taxon>Pseudomonadati</taxon>
        <taxon>Pseudomonadota</taxon>
        <taxon>Gammaproteobacteria</taxon>
        <taxon>Oceanospirillales</taxon>
        <taxon>Saccharospirillaceae</taxon>
        <taxon>Reinekea</taxon>
    </lineage>
</organism>
<dbReference type="GO" id="GO:0015774">
    <property type="term" value="P:polysaccharide transport"/>
    <property type="evidence" value="ECO:0007669"/>
    <property type="project" value="TreeGrafter"/>
</dbReference>
<dbReference type="GO" id="GO:0046930">
    <property type="term" value="C:pore complex"/>
    <property type="evidence" value="ECO:0007669"/>
    <property type="project" value="UniProtKB-KW"/>
</dbReference>
<keyword evidence="6" id="KW-0406">Ion transport</keyword>
<evidence type="ECO:0000256" key="6">
    <source>
        <dbReference type="ARBA" id="ARBA00023065"/>
    </source>
</evidence>
<proteinExistence type="inferred from homology"/>
<dbReference type="Pfam" id="PF02264">
    <property type="entry name" value="LamB"/>
    <property type="match status" value="1"/>
</dbReference>
<feature type="signal peptide" evidence="10">
    <location>
        <begin position="1"/>
        <end position="24"/>
    </location>
</feature>
<keyword evidence="3" id="KW-0813">Transport</keyword>
<evidence type="ECO:0000256" key="7">
    <source>
        <dbReference type="ARBA" id="ARBA00023114"/>
    </source>
</evidence>
<dbReference type="PANTHER" id="PTHR38762:SF1">
    <property type="entry name" value="CRYPTIC OUTER MEMBRANE PORIN BGLH-RELATED"/>
    <property type="match status" value="1"/>
</dbReference>
<dbReference type="AlphaFoldDB" id="A0A4R3I6M1"/>
<evidence type="ECO:0000313" key="12">
    <source>
        <dbReference type="Proteomes" id="UP000295793"/>
    </source>
</evidence>
<protein>
    <submittedName>
        <fullName evidence="11">Maltoporin</fullName>
    </submittedName>
</protein>